<keyword evidence="1" id="KW-0808">Transferase</keyword>
<proteinExistence type="predicted"/>
<dbReference type="InterPro" id="IPR011009">
    <property type="entry name" value="Kinase-like_dom_sf"/>
</dbReference>
<dbReference type="AlphaFoldDB" id="A0A239AI26"/>
<dbReference type="RefSeq" id="WP_089375987.1">
    <property type="nucleotide sequence ID" value="NZ_FZOA01000007.1"/>
</dbReference>
<name>A0A239AI26_9PROT</name>
<gene>
    <name evidence="1" type="ORF">SAMN05192560_1908</name>
</gene>
<reference evidence="2" key="1">
    <citation type="submission" date="2017-06" db="EMBL/GenBank/DDBJ databases">
        <authorList>
            <person name="Varghese N."/>
            <person name="Submissions S."/>
        </authorList>
    </citation>
    <scope>NUCLEOTIDE SEQUENCE [LARGE SCALE GENOMIC DNA]</scope>
    <source>
        <strain evidence="2">Ca-68</strain>
    </source>
</reference>
<evidence type="ECO:0000313" key="1">
    <source>
        <dbReference type="EMBL" id="SNR94668.1"/>
    </source>
</evidence>
<keyword evidence="1" id="KW-0418">Kinase</keyword>
<dbReference type="Gene3D" id="1.10.510.10">
    <property type="entry name" value="Transferase(Phosphotransferase) domain 1"/>
    <property type="match status" value="1"/>
</dbReference>
<dbReference type="Proteomes" id="UP000198305">
    <property type="component" value="Unassembled WGS sequence"/>
</dbReference>
<keyword evidence="2" id="KW-1185">Reference proteome</keyword>
<organism evidence="1 2">
    <name type="scientific">Methylobacillus rhizosphaerae</name>
    <dbReference type="NCBI Taxonomy" id="551994"/>
    <lineage>
        <taxon>Bacteria</taxon>
        <taxon>Pseudomonadati</taxon>
        <taxon>Pseudomonadota</taxon>
        <taxon>Betaproteobacteria</taxon>
        <taxon>Nitrosomonadales</taxon>
        <taxon>Methylophilaceae</taxon>
        <taxon>Methylobacillus</taxon>
    </lineage>
</organism>
<dbReference type="Pfam" id="PF06293">
    <property type="entry name" value="Kdo"/>
    <property type="match status" value="1"/>
</dbReference>
<accession>A0A239AI26</accession>
<dbReference type="EMBL" id="FZOA01000007">
    <property type="protein sequence ID" value="SNR94668.1"/>
    <property type="molecule type" value="Genomic_DNA"/>
</dbReference>
<dbReference type="OrthoDB" id="8532943at2"/>
<sequence length="489" mass="56489">MTTEPDLLQRSQQLLGTPFDLVLDNGEHLQVLEIVRRVPGRRIVCRGIWKSQLVYVKIFLGKQAERYATRDRRGVRLLRDAAIATPELLCETGIEAQKKCRILVFAAIAAENAEQAWLQLEVGARLQLARRLVEAVAHHHQAGLVQTDLYLKNFLVTEQQIYSLDGDGIRPQTFWRWWHQPLDNLARLVSKFDVGSVGAWLPELLQVYADARGLNAVPAIKDMQQRIARHWQADMRQYAAKVQRSCTDVRTLKTPSAYLAINRAYDHPGLLAALEAPDALLGKAGVARLKSGNTCTVASVQIDQRNLVIKRYNIKNFWHWFGRMWRPSRAVQAWANAYRLQLKHIATPVAVAVLERRCWGLRREAYLLTEYVEAHDAKMFFADQTVDVEVKQRVAMLIVQLFYQLYCLQLEHGDFKASNLLIQGEQPILIDLDSMRQYGDVKRFQRRHVRDLRRFMRNWQNNETVRYIFNKAFLTVYTDGKLLHQAGIK</sequence>
<dbReference type="GO" id="GO:0016301">
    <property type="term" value="F:kinase activity"/>
    <property type="evidence" value="ECO:0007669"/>
    <property type="project" value="UniProtKB-KW"/>
</dbReference>
<protein>
    <submittedName>
        <fullName evidence="1">Lipopolysaccharide kinase (Kdo/WaaP) family protein</fullName>
    </submittedName>
</protein>
<evidence type="ECO:0000313" key="2">
    <source>
        <dbReference type="Proteomes" id="UP000198305"/>
    </source>
</evidence>
<dbReference type="SUPFAM" id="SSF56112">
    <property type="entry name" value="Protein kinase-like (PK-like)"/>
    <property type="match status" value="2"/>
</dbReference>